<name>A0ABQ8TH32_PERAM</name>
<protein>
    <submittedName>
        <fullName evidence="1">Uncharacterized protein</fullName>
    </submittedName>
</protein>
<keyword evidence="2" id="KW-1185">Reference proteome</keyword>
<proteinExistence type="predicted"/>
<comment type="caution">
    <text evidence="1">The sequence shown here is derived from an EMBL/GenBank/DDBJ whole genome shotgun (WGS) entry which is preliminary data.</text>
</comment>
<sequence length="100" mass="11155">MCGDVCVKIDDSTVYCHQKTLLLSIGRSLDQQLFRLASTLVKSLLQTSTRAICGKAAPSRRSVFHWVSQFKDGRDCAEKRKRTGRTATAHKQTIPIVSMT</sequence>
<gene>
    <name evidence="1" type="ORF">ANN_06804</name>
</gene>
<reference evidence="1 2" key="1">
    <citation type="journal article" date="2022" name="Allergy">
        <title>Genome assembly and annotation of Periplaneta americana reveal a comprehensive cockroach allergen profile.</title>
        <authorList>
            <person name="Wang L."/>
            <person name="Xiong Q."/>
            <person name="Saelim N."/>
            <person name="Wang L."/>
            <person name="Nong W."/>
            <person name="Wan A.T."/>
            <person name="Shi M."/>
            <person name="Liu X."/>
            <person name="Cao Q."/>
            <person name="Hui J.H.L."/>
            <person name="Sookrung N."/>
            <person name="Leung T.F."/>
            <person name="Tungtrongchitr A."/>
            <person name="Tsui S.K.W."/>
        </authorList>
    </citation>
    <scope>NUCLEOTIDE SEQUENCE [LARGE SCALE GENOMIC DNA]</scope>
    <source>
        <strain evidence="1">PWHHKU_190912</strain>
    </source>
</reference>
<dbReference type="Proteomes" id="UP001148838">
    <property type="component" value="Unassembled WGS sequence"/>
</dbReference>
<organism evidence="1 2">
    <name type="scientific">Periplaneta americana</name>
    <name type="common">American cockroach</name>
    <name type="synonym">Blatta americana</name>
    <dbReference type="NCBI Taxonomy" id="6978"/>
    <lineage>
        <taxon>Eukaryota</taxon>
        <taxon>Metazoa</taxon>
        <taxon>Ecdysozoa</taxon>
        <taxon>Arthropoda</taxon>
        <taxon>Hexapoda</taxon>
        <taxon>Insecta</taxon>
        <taxon>Pterygota</taxon>
        <taxon>Neoptera</taxon>
        <taxon>Polyneoptera</taxon>
        <taxon>Dictyoptera</taxon>
        <taxon>Blattodea</taxon>
        <taxon>Blattoidea</taxon>
        <taxon>Blattidae</taxon>
        <taxon>Blattinae</taxon>
        <taxon>Periplaneta</taxon>
    </lineage>
</organism>
<evidence type="ECO:0000313" key="2">
    <source>
        <dbReference type="Proteomes" id="UP001148838"/>
    </source>
</evidence>
<evidence type="ECO:0000313" key="1">
    <source>
        <dbReference type="EMBL" id="KAJ4445005.1"/>
    </source>
</evidence>
<dbReference type="EMBL" id="JAJSOF020000011">
    <property type="protein sequence ID" value="KAJ4445005.1"/>
    <property type="molecule type" value="Genomic_DNA"/>
</dbReference>
<accession>A0ABQ8TH32</accession>